<dbReference type="Proteomes" id="UP000015442">
    <property type="component" value="Unassembled WGS sequence"/>
</dbReference>
<reference evidence="2 5" key="1">
    <citation type="submission" date="2013-05" db="EMBL/GenBank/DDBJ databases">
        <authorList>
            <person name="Harkins D.M."/>
            <person name="Durkin A.S."/>
            <person name="Brinkac L.M."/>
            <person name="Haft D.H."/>
            <person name="Selengut J.D."/>
            <person name="Sanka R."/>
            <person name="DePew J."/>
            <person name="Purushe J."/>
            <person name="Hartskeerl R.A."/>
            <person name="Ahmed A."/>
            <person name="van der Linden H."/>
            <person name="Goris M.G.A."/>
            <person name="Vinetz J.M."/>
            <person name="Sutton G.G."/>
            <person name="Nierman W.C."/>
            <person name="Fouts D.E."/>
        </authorList>
    </citation>
    <scope>NUCLEOTIDE SEQUENCE [LARGE SCALE GENOMIC DNA]</scope>
    <source>
        <strain evidence="2 5">CZ214</strain>
    </source>
</reference>
<evidence type="ECO:0000313" key="2">
    <source>
        <dbReference type="EMBL" id="EQA70314.1"/>
    </source>
</evidence>
<dbReference type="InterPro" id="IPR020288">
    <property type="entry name" value="Sheath_initiator"/>
</dbReference>
<dbReference type="EMBL" id="AKWY02000034">
    <property type="protein sequence ID" value="EQA69794.1"/>
    <property type="molecule type" value="Genomic_DNA"/>
</dbReference>
<gene>
    <name evidence="2" type="ORF">LEP1GSC059_0686</name>
    <name evidence="1" type="ORF">LEP1GSC059_2376</name>
    <name evidence="4" type="ORF">LEP1GSC059_3181</name>
    <name evidence="3" type="ORF">LEP1GSC059_3651</name>
</gene>
<dbReference type="AlphaFoldDB" id="T0FJQ0"/>
<sequence length="114" mass="13016">MKGLMVENNDIVRINGKLVVIEGLEYYSQRIRHSIRLCLGESVYEPLKGVDWNTIFSKKVPKDRVLFEIQKILQRDPETVSVENIEIVEEPSDSRNLNIHFSAITVYGLVTGAV</sequence>
<accession>T0FJQ0</accession>
<dbReference type="EMBL" id="AKWY02000018">
    <property type="protein sequence ID" value="EQA72386.1"/>
    <property type="molecule type" value="Genomic_DNA"/>
</dbReference>
<dbReference type="Pfam" id="PF10934">
    <property type="entry name" value="Sheath_initiator"/>
    <property type="match status" value="1"/>
</dbReference>
<dbReference type="GeneID" id="23204057"/>
<comment type="caution">
    <text evidence="2">The sequence shown here is derived from an EMBL/GenBank/DDBJ whole genome shotgun (WGS) entry which is preliminary data.</text>
</comment>
<evidence type="ECO:0000313" key="3">
    <source>
        <dbReference type="EMBL" id="EQA72386.1"/>
    </source>
</evidence>
<evidence type="ECO:0000313" key="4">
    <source>
        <dbReference type="EMBL" id="EQA72569.1"/>
    </source>
</evidence>
<dbReference type="EMBL" id="AKWY02000031">
    <property type="protein sequence ID" value="EQA70314.1"/>
    <property type="molecule type" value="Genomic_DNA"/>
</dbReference>
<evidence type="ECO:0000313" key="5">
    <source>
        <dbReference type="Proteomes" id="UP000015442"/>
    </source>
</evidence>
<protein>
    <submittedName>
        <fullName evidence="2">PF10934 family protein</fullName>
    </submittedName>
</protein>
<name>T0FJQ0_9LEPT</name>
<dbReference type="EMBL" id="AKWY02000016">
    <property type="protein sequence ID" value="EQA72569.1"/>
    <property type="molecule type" value="Genomic_DNA"/>
</dbReference>
<dbReference type="RefSeq" id="WP_017213703.1">
    <property type="nucleotide sequence ID" value="NZ_AKWY02000016.1"/>
</dbReference>
<evidence type="ECO:0000313" key="1">
    <source>
        <dbReference type="EMBL" id="EQA69794.1"/>
    </source>
</evidence>
<proteinExistence type="predicted"/>
<organism evidence="2 5">
    <name type="scientific">Leptospira noguchii serovar Panama str. CZ214</name>
    <dbReference type="NCBI Taxonomy" id="1001595"/>
    <lineage>
        <taxon>Bacteria</taxon>
        <taxon>Pseudomonadati</taxon>
        <taxon>Spirochaetota</taxon>
        <taxon>Spirochaetia</taxon>
        <taxon>Leptospirales</taxon>
        <taxon>Leptospiraceae</taxon>
        <taxon>Leptospira</taxon>
    </lineage>
</organism>